<evidence type="ECO:0000313" key="8">
    <source>
        <dbReference type="EMBL" id="CAK0793395.1"/>
    </source>
</evidence>
<keyword evidence="5 6" id="KW-0472">Membrane</keyword>
<proteinExistence type="predicted"/>
<feature type="transmembrane region" description="Helical" evidence="6">
    <location>
        <begin position="184"/>
        <end position="203"/>
    </location>
</feature>
<dbReference type="EMBL" id="CAUYUJ010000955">
    <property type="protein sequence ID" value="CAK0793395.1"/>
    <property type="molecule type" value="Genomic_DNA"/>
</dbReference>
<feature type="transmembrane region" description="Helical" evidence="6">
    <location>
        <begin position="98"/>
        <end position="115"/>
    </location>
</feature>
<feature type="transmembrane region" description="Helical" evidence="6">
    <location>
        <begin position="153"/>
        <end position="172"/>
    </location>
</feature>
<keyword evidence="2" id="KW-0813">Transport</keyword>
<feature type="transmembrane region" description="Helical" evidence="6">
    <location>
        <begin position="47"/>
        <end position="69"/>
    </location>
</feature>
<comment type="caution">
    <text evidence="8">The sequence shown here is derived from an EMBL/GenBank/DDBJ whole genome shotgun (WGS) entry which is preliminary data.</text>
</comment>
<reference evidence="8" key="1">
    <citation type="submission" date="2023-10" db="EMBL/GenBank/DDBJ databases">
        <authorList>
            <person name="Chen Y."/>
            <person name="Shah S."/>
            <person name="Dougan E. K."/>
            <person name="Thang M."/>
            <person name="Chan C."/>
        </authorList>
    </citation>
    <scope>NUCLEOTIDE SEQUENCE [LARGE SCALE GENOMIC DNA]</scope>
</reference>
<evidence type="ECO:0000256" key="1">
    <source>
        <dbReference type="ARBA" id="ARBA00004141"/>
    </source>
</evidence>
<feature type="transmembrane region" description="Helical" evidence="6">
    <location>
        <begin position="18"/>
        <end position="35"/>
    </location>
</feature>
<evidence type="ECO:0000256" key="3">
    <source>
        <dbReference type="ARBA" id="ARBA00022692"/>
    </source>
</evidence>
<dbReference type="PANTHER" id="PTHR48041">
    <property type="entry name" value="ABC TRANSPORTER G FAMILY MEMBER 28"/>
    <property type="match status" value="1"/>
</dbReference>
<feature type="non-terminal residue" evidence="8">
    <location>
        <position position="1"/>
    </location>
</feature>
<dbReference type="InterPro" id="IPR050352">
    <property type="entry name" value="ABCG_transporters"/>
</dbReference>
<evidence type="ECO:0000259" key="7">
    <source>
        <dbReference type="Pfam" id="PF19055"/>
    </source>
</evidence>
<feature type="transmembrane region" description="Helical" evidence="6">
    <location>
        <begin position="122"/>
        <end position="141"/>
    </location>
</feature>
<sequence length="269" mass="30155">RPLFQRSLVLFSRKDEQRIGFLAALSLGAIVLGLNDKCICKVPRWEANAYLNTHTALSLLTSIFCLATYGSDQPVFLRDRASGQNVFAYWLSRQVVDLLDLTLQTFTFTALYFVIFQPRVGFFWYSVPFDLVTWAASGWGYVISTLVPPEHGAFITALLIFVVCGLFGNPANLQSFFESKTMEAFVSCVSITRWSVGMSFLWADESRPELITEPVALSTFNMEYKAYTSGWGGEDDYWNAGVTALGIMGLVLRAVSLLLLEFLPRNRAV</sequence>
<evidence type="ECO:0000256" key="5">
    <source>
        <dbReference type="ARBA" id="ARBA00023136"/>
    </source>
</evidence>
<organism evidence="8 9">
    <name type="scientific">Prorocentrum cordatum</name>
    <dbReference type="NCBI Taxonomy" id="2364126"/>
    <lineage>
        <taxon>Eukaryota</taxon>
        <taxon>Sar</taxon>
        <taxon>Alveolata</taxon>
        <taxon>Dinophyceae</taxon>
        <taxon>Prorocentrales</taxon>
        <taxon>Prorocentraceae</taxon>
        <taxon>Prorocentrum</taxon>
    </lineage>
</organism>
<keyword evidence="4 6" id="KW-1133">Transmembrane helix</keyword>
<keyword evidence="3 6" id="KW-0812">Transmembrane</keyword>
<name>A0ABN9PSG0_9DINO</name>
<dbReference type="PANTHER" id="PTHR48041:SF91">
    <property type="entry name" value="ABC TRANSPORTER G FAMILY MEMBER 28"/>
    <property type="match status" value="1"/>
</dbReference>
<evidence type="ECO:0000313" key="9">
    <source>
        <dbReference type="Proteomes" id="UP001189429"/>
    </source>
</evidence>
<protein>
    <recommendedName>
        <fullName evidence="7">ABC transporter family G domain-containing protein</fullName>
    </recommendedName>
</protein>
<accession>A0ABN9PSG0</accession>
<dbReference type="Proteomes" id="UP001189429">
    <property type="component" value="Unassembled WGS sequence"/>
</dbReference>
<evidence type="ECO:0000256" key="2">
    <source>
        <dbReference type="ARBA" id="ARBA00022448"/>
    </source>
</evidence>
<comment type="subcellular location">
    <subcellularLocation>
        <location evidence="1">Membrane</location>
        <topology evidence="1">Multi-pass membrane protein</topology>
    </subcellularLocation>
</comment>
<keyword evidence="9" id="KW-1185">Reference proteome</keyword>
<feature type="domain" description="ABC transporter family G" evidence="7">
    <location>
        <begin position="30"/>
        <end position="207"/>
    </location>
</feature>
<evidence type="ECO:0000256" key="6">
    <source>
        <dbReference type="SAM" id="Phobius"/>
    </source>
</evidence>
<dbReference type="Pfam" id="PF19055">
    <property type="entry name" value="ABC2_membrane_7"/>
    <property type="match status" value="1"/>
</dbReference>
<dbReference type="InterPro" id="IPR043926">
    <property type="entry name" value="ABCG_dom"/>
</dbReference>
<evidence type="ECO:0000256" key="4">
    <source>
        <dbReference type="ARBA" id="ARBA00022989"/>
    </source>
</evidence>
<feature type="transmembrane region" description="Helical" evidence="6">
    <location>
        <begin position="237"/>
        <end position="260"/>
    </location>
</feature>
<gene>
    <name evidence="8" type="ORF">PCOR1329_LOCUS3704</name>
</gene>